<dbReference type="EMBL" id="JYJA01000035">
    <property type="protein sequence ID" value="KJL42366.1"/>
    <property type="molecule type" value="Genomic_DNA"/>
</dbReference>
<keyword evidence="1" id="KW-1133">Transmembrane helix</keyword>
<dbReference type="NCBIfam" id="NF042935">
    <property type="entry name" value="SCO6880_fam"/>
    <property type="match status" value="1"/>
</dbReference>
<evidence type="ECO:0000313" key="3">
    <source>
        <dbReference type="Proteomes" id="UP000034098"/>
    </source>
</evidence>
<accession>A0A0M2HDR2</accession>
<keyword evidence="1" id="KW-0472">Membrane</keyword>
<protein>
    <recommendedName>
        <fullName evidence="4">PrgI family protein</fullName>
    </recommendedName>
</protein>
<proteinExistence type="predicted"/>
<sequence>MTTSTDHARPVRLARRSRQGIVMGLDPWQLTFLTAAALTVLIGVNRFGPPGLLYTAPVYLAFGVTALTSIHGVSTPKMGGLWLTKQLRHAAGATTETFRPERPSLAGTLNLPGTRASIQLWQVGNVAAVYNPGDRSVSVVAELEVQGFLMHDLPERFDLAEQFDRVLGPFTQRPGIKRVTLQERTLPTTIRAAREHYDTVRRMRDLNPESPVARNYRDVMDQSERFEVAHRNYITFTLDLVTLAPQLKSLGGGKDAILQLATIEAGNLADALAAAKITVRRWLSPRDVAALARLAFDPEFAATVQNRPEDLAGVDPVAIGPMFLDEPRGRNGIVVTDSGVHSTMWIHEWPRSDAPVGFLAPVVFARHPNTGEAITHIFSIVLTPVPVAKALKRIRDEKKVWRGNEKLRAKRGADGSAADAADWRALEQQEQELANGHGEFRYGAYLTVTGPDEERLDQAIAGMRNALSRAGMEAQVLYCQQAEALMVNALPVGLGMR</sequence>
<evidence type="ECO:0000313" key="2">
    <source>
        <dbReference type="EMBL" id="KJL42366.1"/>
    </source>
</evidence>
<evidence type="ECO:0000256" key="1">
    <source>
        <dbReference type="SAM" id="Phobius"/>
    </source>
</evidence>
<comment type="caution">
    <text evidence="2">The sequence shown here is derived from an EMBL/GenBank/DDBJ whole genome shotgun (WGS) entry which is preliminary data.</text>
</comment>
<reference evidence="2 3" key="1">
    <citation type="submission" date="2015-02" db="EMBL/GenBank/DDBJ databases">
        <title>Draft genome sequences of ten Microbacterium spp. with emphasis on heavy metal contaminated environments.</title>
        <authorList>
            <person name="Corretto E."/>
        </authorList>
    </citation>
    <scope>NUCLEOTIDE SEQUENCE [LARGE SCALE GENOMIC DNA]</scope>
    <source>
        <strain evidence="2 3">DSM 8608</strain>
    </source>
</reference>
<feature type="transmembrane region" description="Helical" evidence="1">
    <location>
        <begin position="21"/>
        <end position="44"/>
    </location>
</feature>
<dbReference type="Proteomes" id="UP000034098">
    <property type="component" value="Unassembled WGS sequence"/>
</dbReference>
<dbReference type="AlphaFoldDB" id="A0A0M2HDR2"/>
<keyword evidence="1" id="KW-0812">Transmembrane</keyword>
<gene>
    <name evidence="2" type="ORF">RS82_02382</name>
</gene>
<dbReference type="InterPro" id="IPR049978">
    <property type="entry name" value="SCO6880-like"/>
</dbReference>
<name>A0A0M2HDR2_MICTR</name>
<organism evidence="2 3">
    <name type="scientific">Microbacterium trichothecenolyticum</name>
    <name type="common">Aureobacterium trichothecenolyticum</name>
    <dbReference type="NCBI Taxonomy" id="69370"/>
    <lineage>
        <taxon>Bacteria</taxon>
        <taxon>Bacillati</taxon>
        <taxon>Actinomycetota</taxon>
        <taxon>Actinomycetes</taxon>
        <taxon>Micrococcales</taxon>
        <taxon>Microbacteriaceae</taxon>
        <taxon>Microbacterium</taxon>
    </lineage>
</organism>
<keyword evidence="3" id="KW-1185">Reference proteome</keyword>
<evidence type="ECO:0008006" key="4">
    <source>
        <dbReference type="Google" id="ProtNLM"/>
    </source>
</evidence>
<dbReference type="PATRIC" id="fig|69370.6.peg.2424"/>